<protein>
    <recommendedName>
        <fullName evidence="4">F-box domain-containing protein</fullName>
    </recommendedName>
</protein>
<feature type="region of interest" description="Disordered" evidence="1">
    <location>
        <begin position="1"/>
        <end position="47"/>
    </location>
</feature>
<comment type="caution">
    <text evidence="2">The sequence shown here is derived from an EMBL/GenBank/DDBJ whole genome shotgun (WGS) entry which is preliminary data.</text>
</comment>
<dbReference type="EMBL" id="ASPP01026058">
    <property type="protein sequence ID" value="ETO07553.1"/>
    <property type="molecule type" value="Genomic_DNA"/>
</dbReference>
<evidence type="ECO:0008006" key="4">
    <source>
        <dbReference type="Google" id="ProtNLM"/>
    </source>
</evidence>
<gene>
    <name evidence="2" type="ORF">RFI_29841</name>
</gene>
<dbReference type="AlphaFoldDB" id="X6M051"/>
<proteinExistence type="predicted"/>
<evidence type="ECO:0000256" key="1">
    <source>
        <dbReference type="SAM" id="MobiDB-lite"/>
    </source>
</evidence>
<evidence type="ECO:0000313" key="3">
    <source>
        <dbReference type="Proteomes" id="UP000023152"/>
    </source>
</evidence>
<accession>X6M051</accession>
<keyword evidence="3" id="KW-1185">Reference proteome</keyword>
<feature type="compositionally biased region" description="Basic residues" evidence="1">
    <location>
        <begin position="22"/>
        <end position="34"/>
    </location>
</feature>
<sequence>MGVNGSKSEANENAANGTEAKRSRRFRNKQKHPRSGTVSSYTFKEKKKAIDKTERNDVICIATDDLETREATTPVTAVVLQSPSDMTKSSSIASSSTSLAGGWIGMSRAVSDGAVRDDMALRGNMSEDEKVITTTTVMDSISHHHSHYHHHNHHHHHHHHYRGMTEEAHSYYYPPFHEFTEQLKMPDNVLLHMLSFTRPLDQLYLCQVCKQLRHVIYHKKLIPGLKTLKSVEYYYDKYSCFYDKRMKTFKFSLCDSLDIDAKKRLKRMLDKKRLVLFLIFQTQMRKCHFS</sequence>
<dbReference type="InterPro" id="IPR036047">
    <property type="entry name" value="F-box-like_dom_sf"/>
</dbReference>
<reference evidence="2 3" key="1">
    <citation type="journal article" date="2013" name="Curr. Biol.">
        <title>The Genome of the Foraminiferan Reticulomyxa filosa.</title>
        <authorList>
            <person name="Glockner G."/>
            <person name="Hulsmann N."/>
            <person name="Schleicher M."/>
            <person name="Noegel A.A."/>
            <person name="Eichinger L."/>
            <person name="Gallinger C."/>
            <person name="Pawlowski J."/>
            <person name="Sierra R."/>
            <person name="Euteneuer U."/>
            <person name="Pillet L."/>
            <person name="Moustafa A."/>
            <person name="Platzer M."/>
            <person name="Groth M."/>
            <person name="Szafranski K."/>
            <person name="Schliwa M."/>
        </authorList>
    </citation>
    <scope>NUCLEOTIDE SEQUENCE [LARGE SCALE GENOMIC DNA]</scope>
</reference>
<organism evidence="2 3">
    <name type="scientific">Reticulomyxa filosa</name>
    <dbReference type="NCBI Taxonomy" id="46433"/>
    <lineage>
        <taxon>Eukaryota</taxon>
        <taxon>Sar</taxon>
        <taxon>Rhizaria</taxon>
        <taxon>Retaria</taxon>
        <taxon>Foraminifera</taxon>
        <taxon>Monothalamids</taxon>
        <taxon>Reticulomyxidae</taxon>
        <taxon>Reticulomyxa</taxon>
    </lineage>
</organism>
<evidence type="ECO:0000313" key="2">
    <source>
        <dbReference type="EMBL" id="ETO07553.1"/>
    </source>
</evidence>
<dbReference type="Proteomes" id="UP000023152">
    <property type="component" value="Unassembled WGS sequence"/>
</dbReference>
<name>X6M051_RETFI</name>
<dbReference type="SUPFAM" id="SSF81383">
    <property type="entry name" value="F-box domain"/>
    <property type="match status" value="1"/>
</dbReference>